<evidence type="ECO:0000313" key="12">
    <source>
        <dbReference type="Proteomes" id="UP000670947"/>
    </source>
</evidence>
<dbReference type="InterPro" id="IPR001789">
    <property type="entry name" value="Sig_transdc_resp-reg_receiver"/>
</dbReference>
<comment type="subcellular location">
    <subcellularLocation>
        <location evidence="1">Cytoplasm</location>
    </subcellularLocation>
</comment>
<evidence type="ECO:0000256" key="1">
    <source>
        <dbReference type="ARBA" id="ARBA00004496"/>
    </source>
</evidence>
<dbReference type="PROSITE" id="PS50110">
    <property type="entry name" value="RESPONSE_REGULATORY"/>
    <property type="match status" value="1"/>
</dbReference>
<dbReference type="InterPro" id="IPR018060">
    <property type="entry name" value="HTH_AraC"/>
</dbReference>
<feature type="domain" description="HTH araC/xylS-type" evidence="9">
    <location>
        <begin position="416"/>
        <end position="514"/>
    </location>
</feature>
<keyword evidence="4" id="KW-0902">Two-component regulatory system</keyword>
<dbReference type="PROSITE" id="PS01124">
    <property type="entry name" value="HTH_ARAC_FAMILY_2"/>
    <property type="match status" value="1"/>
</dbReference>
<dbReference type="InterPro" id="IPR009057">
    <property type="entry name" value="Homeodomain-like_sf"/>
</dbReference>
<dbReference type="Gene3D" id="1.10.10.60">
    <property type="entry name" value="Homeodomain-like"/>
    <property type="match status" value="2"/>
</dbReference>
<dbReference type="PANTHER" id="PTHR42713:SF3">
    <property type="entry name" value="TRANSCRIPTIONAL REGULATORY PROTEIN HPTR"/>
    <property type="match status" value="1"/>
</dbReference>
<reference evidence="11 12" key="1">
    <citation type="submission" date="2021-03" db="EMBL/GenBank/DDBJ databases">
        <title>Paenibacillus artemisicola MWE-103 whole genome sequence.</title>
        <authorList>
            <person name="Ham Y.J."/>
        </authorList>
    </citation>
    <scope>NUCLEOTIDE SEQUENCE [LARGE SCALE GENOMIC DNA]</scope>
    <source>
        <strain evidence="11 12">MWE-103</strain>
    </source>
</reference>
<evidence type="ECO:0000256" key="4">
    <source>
        <dbReference type="ARBA" id="ARBA00023012"/>
    </source>
</evidence>
<comment type="caution">
    <text evidence="11">The sequence shown here is derived from an EMBL/GenBank/DDBJ whole genome shotgun (WGS) entry which is preliminary data.</text>
</comment>
<dbReference type="EMBL" id="JAGGDJ010000028">
    <property type="protein sequence ID" value="MBO7747166.1"/>
    <property type="molecule type" value="Genomic_DNA"/>
</dbReference>
<name>A0ABS3WFR5_9BACL</name>
<dbReference type="Pfam" id="PF00072">
    <property type="entry name" value="Response_reg"/>
    <property type="match status" value="1"/>
</dbReference>
<evidence type="ECO:0000313" key="11">
    <source>
        <dbReference type="EMBL" id="MBO7747166.1"/>
    </source>
</evidence>
<dbReference type="SMART" id="SM00342">
    <property type="entry name" value="HTH_ARAC"/>
    <property type="match status" value="1"/>
</dbReference>
<keyword evidence="2" id="KW-0963">Cytoplasm</keyword>
<feature type="modified residue" description="4-aspartylphosphate" evidence="8">
    <location>
        <position position="55"/>
    </location>
</feature>
<dbReference type="InterPro" id="IPR011006">
    <property type="entry name" value="CheY-like_superfamily"/>
</dbReference>
<proteinExistence type="predicted"/>
<keyword evidence="5" id="KW-0805">Transcription regulation</keyword>
<feature type="domain" description="Response regulatory" evidence="10">
    <location>
        <begin position="3"/>
        <end position="121"/>
    </location>
</feature>
<evidence type="ECO:0000256" key="5">
    <source>
        <dbReference type="ARBA" id="ARBA00023015"/>
    </source>
</evidence>
<evidence type="ECO:0000259" key="9">
    <source>
        <dbReference type="PROSITE" id="PS01124"/>
    </source>
</evidence>
<evidence type="ECO:0000259" key="10">
    <source>
        <dbReference type="PROSITE" id="PS50110"/>
    </source>
</evidence>
<dbReference type="InterPro" id="IPR051552">
    <property type="entry name" value="HptR"/>
</dbReference>
<keyword evidence="7" id="KW-0804">Transcription</keyword>
<evidence type="ECO:0000256" key="7">
    <source>
        <dbReference type="ARBA" id="ARBA00023163"/>
    </source>
</evidence>
<dbReference type="Pfam" id="PF12833">
    <property type="entry name" value="HTH_18"/>
    <property type="match status" value="1"/>
</dbReference>
<dbReference type="PANTHER" id="PTHR42713">
    <property type="entry name" value="HISTIDINE KINASE-RELATED"/>
    <property type="match status" value="1"/>
</dbReference>
<keyword evidence="6" id="KW-0238">DNA-binding</keyword>
<dbReference type="SUPFAM" id="SSF52172">
    <property type="entry name" value="CheY-like"/>
    <property type="match status" value="1"/>
</dbReference>
<dbReference type="Proteomes" id="UP000670947">
    <property type="component" value="Unassembled WGS sequence"/>
</dbReference>
<protein>
    <submittedName>
        <fullName evidence="11">Response regulator</fullName>
    </submittedName>
</protein>
<dbReference type="SMART" id="SM00448">
    <property type="entry name" value="REC"/>
    <property type="match status" value="1"/>
</dbReference>
<evidence type="ECO:0000256" key="3">
    <source>
        <dbReference type="ARBA" id="ARBA00022553"/>
    </source>
</evidence>
<gene>
    <name evidence="11" type="ORF">I8J29_23470</name>
</gene>
<evidence type="ECO:0000256" key="8">
    <source>
        <dbReference type="PROSITE-ProRule" id="PRU00169"/>
    </source>
</evidence>
<keyword evidence="3 8" id="KW-0597">Phosphoprotein</keyword>
<dbReference type="Gene3D" id="3.40.50.2300">
    <property type="match status" value="1"/>
</dbReference>
<organism evidence="11 12">
    <name type="scientific">Paenibacillus artemisiicola</name>
    <dbReference type="NCBI Taxonomy" id="1172618"/>
    <lineage>
        <taxon>Bacteria</taxon>
        <taxon>Bacillati</taxon>
        <taxon>Bacillota</taxon>
        <taxon>Bacilli</taxon>
        <taxon>Bacillales</taxon>
        <taxon>Paenibacillaceae</taxon>
        <taxon>Paenibacillus</taxon>
    </lineage>
</organism>
<evidence type="ECO:0000256" key="2">
    <source>
        <dbReference type="ARBA" id="ARBA00022490"/>
    </source>
</evidence>
<evidence type="ECO:0000256" key="6">
    <source>
        <dbReference type="ARBA" id="ARBA00023125"/>
    </source>
</evidence>
<sequence length="517" mass="55591">MYKVLLVDDEPLAIQGLELLVDWEKHGFRVCATCEDGEEALRLMRGFAPDLVVTDIRMPALDGLGLIEETRRSGDRSTRFVITSGYDDFDYARRAMRLGVSHYLTKPVIPAEADDVLSRLRAELRGRERSRAIRDGADRHALREALSCLLAGGADDGERPEADPALARLSGEAGRWVYVHVETEPEETGRAFEAAQRLAADCGACHAIDGGPGAFGLALGLASDGEAEGEREIRAFAERLLAALRAEARGRIGIAAGSAEDRPAGLAASYGSAAEARRFLFFGGAAVVHYADIRGRTLSRDPGMLRAADAILDAVEGGDPGALAAAVGSAFRAFEALLPLPELVGIFAAQAVMRCAVLCKELGGDPDELPGVPASVARGPGGAQLADVERELAEFCLRSQAVIAGLQAKRAGGTPSKVAEYLRAHYREPLTIKELAERFYVHPVYLGQSFSRKFGTGILDFAHDLRIAEAKRLLRETDASAGAAAEAVGYRVYQQFLKQFEKRLGMKPAEYKLSPKT</sequence>
<accession>A0ABS3WFR5</accession>
<dbReference type="CDD" id="cd17536">
    <property type="entry name" value="REC_YesN-like"/>
    <property type="match status" value="1"/>
</dbReference>
<keyword evidence="12" id="KW-1185">Reference proteome</keyword>
<dbReference type="SUPFAM" id="SSF46689">
    <property type="entry name" value="Homeodomain-like"/>
    <property type="match status" value="1"/>
</dbReference>